<organism evidence="4 5">
    <name type="scientific">Steroidobacter flavus</name>
    <dbReference type="NCBI Taxonomy" id="1842136"/>
    <lineage>
        <taxon>Bacteria</taxon>
        <taxon>Pseudomonadati</taxon>
        <taxon>Pseudomonadota</taxon>
        <taxon>Gammaproteobacteria</taxon>
        <taxon>Steroidobacterales</taxon>
        <taxon>Steroidobacteraceae</taxon>
        <taxon>Steroidobacter</taxon>
    </lineage>
</organism>
<proteinExistence type="predicted"/>
<protein>
    <submittedName>
        <fullName evidence="4">Amidohydrolase family protein</fullName>
    </submittedName>
</protein>
<comment type="caution">
    <text evidence="4">The sequence shown here is derived from an EMBL/GenBank/DDBJ whole genome shotgun (WGS) entry which is preliminary data.</text>
</comment>
<evidence type="ECO:0000313" key="4">
    <source>
        <dbReference type="EMBL" id="MFC4312781.1"/>
    </source>
</evidence>
<dbReference type="InterPro" id="IPR006680">
    <property type="entry name" value="Amidohydro-rel"/>
</dbReference>
<dbReference type="Proteomes" id="UP001595904">
    <property type="component" value="Unassembled WGS sequence"/>
</dbReference>
<evidence type="ECO:0000256" key="1">
    <source>
        <dbReference type="ARBA" id="ARBA00023239"/>
    </source>
</evidence>
<dbReference type="PANTHER" id="PTHR21240">
    <property type="entry name" value="2-AMINO-3-CARBOXYLMUCONATE-6-SEMIALDEHYDE DECARBOXYLASE"/>
    <property type="match status" value="1"/>
</dbReference>
<dbReference type="RefSeq" id="WP_380602467.1">
    <property type="nucleotide sequence ID" value="NZ_JBHSDU010000014.1"/>
</dbReference>
<dbReference type="SUPFAM" id="SSF51556">
    <property type="entry name" value="Metallo-dependent hydrolases"/>
    <property type="match status" value="1"/>
</dbReference>
<gene>
    <name evidence="4" type="ORF">ACFPN2_27095</name>
</gene>
<keyword evidence="5" id="KW-1185">Reference proteome</keyword>
<evidence type="ECO:0000313" key="5">
    <source>
        <dbReference type="Proteomes" id="UP001595904"/>
    </source>
</evidence>
<dbReference type="InterPro" id="IPR032465">
    <property type="entry name" value="ACMSD"/>
</dbReference>
<feature type="signal peptide" evidence="2">
    <location>
        <begin position="1"/>
        <end position="20"/>
    </location>
</feature>
<dbReference type="CDD" id="cd01292">
    <property type="entry name" value="metallo-dependent_hydrolases"/>
    <property type="match status" value="1"/>
</dbReference>
<dbReference type="Pfam" id="PF04909">
    <property type="entry name" value="Amidohydro_2"/>
    <property type="match status" value="1"/>
</dbReference>
<dbReference type="EMBL" id="JBHSDU010000014">
    <property type="protein sequence ID" value="MFC4312781.1"/>
    <property type="molecule type" value="Genomic_DNA"/>
</dbReference>
<feature type="domain" description="Amidohydrolase-related" evidence="3">
    <location>
        <begin position="28"/>
        <end position="276"/>
    </location>
</feature>
<keyword evidence="2" id="KW-0732">Signal</keyword>
<sequence>MKYRLLLGWLLLSLSWLARAEDPPKIFDVHVHIWEGEKSVKEYLAQLAAAGQDVTRFGGIHMAVLGKVAETRAKNDELIALSKTYPKMLPIASVHPYEGEAAFAELQRLAGLGVRAIKLHPHTQQFDAADPRVLAICKRAGELGLVVLMDNANILPGDNQKLFNLALQASKTHFVFTHLGALEFRFWNILPLARTAEGLMEDNIHFDISATVVLVADSPLEEEFVWTLRNVGIDNLLLGSDFPQLSLKKSVDALNRLGLTAEETRKIRWDNAERLLLKEGPKPLR</sequence>
<dbReference type="Gene3D" id="3.20.20.140">
    <property type="entry name" value="Metal-dependent hydrolases"/>
    <property type="match status" value="1"/>
</dbReference>
<feature type="chain" id="PRO_5046006110" evidence="2">
    <location>
        <begin position="21"/>
        <end position="285"/>
    </location>
</feature>
<dbReference type="PANTHER" id="PTHR21240:SF28">
    <property type="entry name" value="ISO-OROTATE DECARBOXYLASE (EUROFUNG)"/>
    <property type="match status" value="1"/>
</dbReference>
<reference evidence="5" key="1">
    <citation type="journal article" date="2019" name="Int. J. Syst. Evol. Microbiol.">
        <title>The Global Catalogue of Microorganisms (GCM) 10K type strain sequencing project: providing services to taxonomists for standard genome sequencing and annotation.</title>
        <authorList>
            <consortium name="The Broad Institute Genomics Platform"/>
            <consortium name="The Broad Institute Genome Sequencing Center for Infectious Disease"/>
            <person name="Wu L."/>
            <person name="Ma J."/>
        </authorList>
    </citation>
    <scope>NUCLEOTIDE SEQUENCE [LARGE SCALE GENOMIC DNA]</scope>
    <source>
        <strain evidence="5">CGMCC 1.10759</strain>
    </source>
</reference>
<evidence type="ECO:0000259" key="3">
    <source>
        <dbReference type="Pfam" id="PF04909"/>
    </source>
</evidence>
<evidence type="ECO:0000256" key="2">
    <source>
        <dbReference type="SAM" id="SignalP"/>
    </source>
</evidence>
<accession>A0ABV8SYR7</accession>
<dbReference type="InterPro" id="IPR032466">
    <property type="entry name" value="Metal_Hydrolase"/>
</dbReference>
<name>A0ABV8SYR7_9GAMM</name>
<keyword evidence="1" id="KW-0456">Lyase</keyword>